<dbReference type="SUPFAM" id="SSF53850">
    <property type="entry name" value="Periplasmic binding protein-like II"/>
    <property type="match status" value="1"/>
</dbReference>
<dbReference type="PRINTS" id="PR00039">
    <property type="entry name" value="HTHLYSR"/>
</dbReference>
<dbReference type="InterPro" id="IPR050389">
    <property type="entry name" value="LysR-type_TF"/>
</dbReference>
<evidence type="ECO:0000313" key="7">
    <source>
        <dbReference type="Proteomes" id="UP000431401"/>
    </source>
</evidence>
<dbReference type="InterPro" id="IPR036388">
    <property type="entry name" value="WH-like_DNA-bd_sf"/>
</dbReference>
<dbReference type="GO" id="GO:0003677">
    <property type="term" value="F:DNA binding"/>
    <property type="evidence" value="ECO:0007669"/>
    <property type="project" value="UniProtKB-KW"/>
</dbReference>
<dbReference type="InterPro" id="IPR005119">
    <property type="entry name" value="LysR_subst-bd"/>
</dbReference>
<evidence type="ECO:0000256" key="1">
    <source>
        <dbReference type="ARBA" id="ARBA00009437"/>
    </source>
</evidence>
<protein>
    <submittedName>
        <fullName evidence="6">Nodulation protein D 2</fullName>
    </submittedName>
</protein>
<dbReference type="InterPro" id="IPR036390">
    <property type="entry name" value="WH_DNA-bd_sf"/>
</dbReference>
<keyword evidence="7" id="KW-1185">Reference proteome</keyword>
<evidence type="ECO:0000256" key="2">
    <source>
        <dbReference type="ARBA" id="ARBA00023015"/>
    </source>
</evidence>
<evidence type="ECO:0000259" key="5">
    <source>
        <dbReference type="PROSITE" id="PS50931"/>
    </source>
</evidence>
<dbReference type="SUPFAM" id="SSF46785">
    <property type="entry name" value="Winged helix' DNA-binding domain"/>
    <property type="match status" value="1"/>
</dbReference>
<gene>
    <name evidence="6" type="primary">nodD2_3</name>
    <name evidence="6" type="ORF">NRB56_39590</name>
</gene>
<dbReference type="PANTHER" id="PTHR30118:SF15">
    <property type="entry name" value="TRANSCRIPTIONAL REGULATORY PROTEIN"/>
    <property type="match status" value="1"/>
</dbReference>
<dbReference type="PROSITE" id="PS50931">
    <property type="entry name" value="HTH_LYSR"/>
    <property type="match status" value="1"/>
</dbReference>
<comment type="similarity">
    <text evidence="1">Belongs to the LysR transcriptional regulatory family.</text>
</comment>
<keyword evidence="4" id="KW-0804">Transcription</keyword>
<dbReference type="Pfam" id="PF00126">
    <property type="entry name" value="HTH_1"/>
    <property type="match status" value="1"/>
</dbReference>
<dbReference type="PANTHER" id="PTHR30118">
    <property type="entry name" value="HTH-TYPE TRANSCRIPTIONAL REGULATOR LEUO-RELATED"/>
    <property type="match status" value="1"/>
</dbReference>
<dbReference type="GO" id="GO:0003700">
    <property type="term" value="F:DNA-binding transcription factor activity"/>
    <property type="evidence" value="ECO:0007669"/>
    <property type="project" value="InterPro"/>
</dbReference>
<dbReference type="Proteomes" id="UP000431401">
    <property type="component" value="Unassembled WGS sequence"/>
</dbReference>
<accession>A0A7K0DRH9</accession>
<feature type="domain" description="HTH lysR-type" evidence="5">
    <location>
        <begin position="18"/>
        <end position="75"/>
    </location>
</feature>
<evidence type="ECO:0000256" key="4">
    <source>
        <dbReference type="ARBA" id="ARBA00023163"/>
    </source>
</evidence>
<dbReference type="AlphaFoldDB" id="A0A7K0DRH9"/>
<dbReference type="Gene3D" id="3.40.190.10">
    <property type="entry name" value="Periplasmic binding protein-like II"/>
    <property type="match status" value="2"/>
</dbReference>
<dbReference type="Gene3D" id="1.10.10.10">
    <property type="entry name" value="Winged helix-like DNA-binding domain superfamily/Winged helix DNA-binding domain"/>
    <property type="match status" value="1"/>
</dbReference>
<keyword evidence="3" id="KW-0238">DNA-binding</keyword>
<comment type="caution">
    <text evidence="6">The sequence shown here is derived from an EMBL/GenBank/DDBJ whole genome shotgun (WGS) entry which is preliminary data.</text>
</comment>
<dbReference type="Pfam" id="PF03466">
    <property type="entry name" value="LysR_substrate"/>
    <property type="match status" value="1"/>
</dbReference>
<name>A0A7K0DRH9_9NOCA</name>
<organism evidence="6 7">
    <name type="scientific">Nocardia aurantia</name>
    <dbReference type="NCBI Taxonomy" id="2585199"/>
    <lineage>
        <taxon>Bacteria</taxon>
        <taxon>Bacillati</taxon>
        <taxon>Actinomycetota</taxon>
        <taxon>Actinomycetes</taxon>
        <taxon>Mycobacteriales</taxon>
        <taxon>Nocardiaceae</taxon>
        <taxon>Nocardia</taxon>
    </lineage>
</organism>
<evidence type="ECO:0000313" key="6">
    <source>
        <dbReference type="EMBL" id="MQY28375.1"/>
    </source>
</evidence>
<dbReference type="EMBL" id="WEGI01000008">
    <property type="protein sequence ID" value="MQY28375.1"/>
    <property type="molecule type" value="Genomic_DNA"/>
</dbReference>
<keyword evidence="2" id="KW-0805">Transcription regulation</keyword>
<reference evidence="6 7" key="1">
    <citation type="submission" date="2019-10" db="EMBL/GenBank/DDBJ databases">
        <title>Nocardia macrotermitis sp. nov. and Nocardia aurantia sp. nov., isolated from the gut of fungus growing-termite Macrotermes natalensis.</title>
        <authorList>
            <person name="Benndorf R."/>
            <person name="Schwitalla J."/>
            <person name="Martin K."/>
            <person name="De Beer W."/>
            <person name="Kaster A.-K."/>
            <person name="Vollmers J."/>
            <person name="Poulsen M."/>
            <person name="Beemelmanns C."/>
        </authorList>
    </citation>
    <scope>NUCLEOTIDE SEQUENCE [LARGE SCALE GENOMIC DNA]</scope>
    <source>
        <strain evidence="6 7">RB56</strain>
    </source>
</reference>
<dbReference type="InterPro" id="IPR000847">
    <property type="entry name" value="LysR_HTH_N"/>
</dbReference>
<proteinExistence type="inferred from homology"/>
<evidence type="ECO:0000256" key="3">
    <source>
        <dbReference type="ARBA" id="ARBA00023125"/>
    </source>
</evidence>
<sequence length="320" mass="35464">MHDICLMDMLWRVNLTRLDLNLLVALDALLEQRSVTRAADQMGLSQPAVSAQLARLRRHFRDDLLTRVGNQYRLTPLAVQLKDRVRVVLSGVERVFAAEPDFDPASATREFSLVVSDYSVAVLGAAISELFAAEAPGCRLRLSANTPRMIDSIDQVLVTTDLLLMPHGFLDNLSYQDLYRDEWVCLVASGNDEVGAELTVRQLETMPWVATYYSPTASTPAARQMRMLGIQPHVQVVTENFLTVPGLVAGSKRVALYQRLLADRVPAELGVRALPCPFAAGPLLEAMWWHPIHDDDPEHRYLRDLVTRAVTSLGLPAGGA</sequence>